<keyword evidence="6" id="KW-1185">Reference proteome</keyword>
<accession>A0ABV9WGT4</accession>
<gene>
    <name evidence="5" type="ORF">ACFPIJ_58615</name>
</gene>
<evidence type="ECO:0000313" key="5">
    <source>
        <dbReference type="EMBL" id="MFC5007609.1"/>
    </source>
</evidence>
<evidence type="ECO:0000256" key="2">
    <source>
        <dbReference type="ARBA" id="ARBA00023125"/>
    </source>
</evidence>
<dbReference type="SMART" id="SM00342">
    <property type="entry name" value="HTH_ARAC"/>
    <property type="match status" value="1"/>
</dbReference>
<evidence type="ECO:0000256" key="1">
    <source>
        <dbReference type="ARBA" id="ARBA00023015"/>
    </source>
</evidence>
<keyword evidence="2" id="KW-0238">DNA-binding</keyword>
<dbReference type="InterPro" id="IPR018060">
    <property type="entry name" value="HTH_AraC"/>
</dbReference>
<dbReference type="EMBL" id="JBHSIU010000130">
    <property type="protein sequence ID" value="MFC5007609.1"/>
    <property type="molecule type" value="Genomic_DNA"/>
</dbReference>
<dbReference type="PROSITE" id="PS01124">
    <property type="entry name" value="HTH_ARAC_FAMILY_2"/>
    <property type="match status" value="1"/>
</dbReference>
<dbReference type="Gene3D" id="1.10.10.60">
    <property type="entry name" value="Homeodomain-like"/>
    <property type="match status" value="2"/>
</dbReference>
<dbReference type="PROSITE" id="PS00041">
    <property type="entry name" value="HTH_ARAC_FAMILY_1"/>
    <property type="match status" value="1"/>
</dbReference>
<sequence>MEIKDRSPWFWVFDPCLIVSIGAVGRYDLAMDVLSDAIRVMRTGRPHSAEIRKRVPWGVRAEPFSGAGFHVVLEGTCWLIPSEGAAIALGPGDVVCLPHGCGHALADSLSRPLAGAPSAALPEVVPSADDGEGAATILLCGAYTLDQTRPHPLFQELPEVIHLPARLGHRSPLHAAVNLLGDEIAHPGQGTEAVVSALLDMMLLYIMRAWLADQTEGGPVTGWAATLADPAITAALRHIHQEPARQWTVEALGAKAGLSRAAFSRRFTSLVGKPPLGYLTWWRMTLAMRLLRDSDKSVQTIAQSAGYASEFAFAKAFKREQGLAPGQYRQHSRR</sequence>
<dbReference type="InterPro" id="IPR032783">
    <property type="entry name" value="AraC_lig"/>
</dbReference>
<protein>
    <submittedName>
        <fullName evidence="5">AraC family transcriptional regulator</fullName>
    </submittedName>
</protein>
<dbReference type="PANTHER" id="PTHR46796">
    <property type="entry name" value="HTH-TYPE TRANSCRIPTIONAL ACTIVATOR RHAS-RELATED"/>
    <property type="match status" value="1"/>
</dbReference>
<dbReference type="Proteomes" id="UP001595912">
    <property type="component" value="Unassembled WGS sequence"/>
</dbReference>
<evidence type="ECO:0000259" key="4">
    <source>
        <dbReference type="PROSITE" id="PS01124"/>
    </source>
</evidence>
<dbReference type="InterPro" id="IPR009057">
    <property type="entry name" value="Homeodomain-like_sf"/>
</dbReference>
<dbReference type="Pfam" id="PF12852">
    <property type="entry name" value="Cupin_6"/>
    <property type="match status" value="1"/>
</dbReference>
<keyword evidence="1" id="KW-0805">Transcription regulation</keyword>
<dbReference type="InterPro" id="IPR011051">
    <property type="entry name" value="RmlC_Cupin_sf"/>
</dbReference>
<evidence type="ECO:0000256" key="3">
    <source>
        <dbReference type="ARBA" id="ARBA00023163"/>
    </source>
</evidence>
<dbReference type="SUPFAM" id="SSF46689">
    <property type="entry name" value="Homeodomain-like"/>
    <property type="match status" value="2"/>
</dbReference>
<dbReference type="SUPFAM" id="SSF51182">
    <property type="entry name" value="RmlC-like cupins"/>
    <property type="match status" value="1"/>
</dbReference>
<name>A0ABV9WGT4_9ACTN</name>
<dbReference type="InterPro" id="IPR018062">
    <property type="entry name" value="HTH_AraC-typ_CS"/>
</dbReference>
<proteinExistence type="predicted"/>
<dbReference type="PANTHER" id="PTHR46796:SF13">
    <property type="entry name" value="HTH-TYPE TRANSCRIPTIONAL ACTIVATOR RHAS"/>
    <property type="match status" value="1"/>
</dbReference>
<comment type="caution">
    <text evidence="5">The sequence shown here is derived from an EMBL/GenBank/DDBJ whole genome shotgun (WGS) entry which is preliminary data.</text>
</comment>
<evidence type="ECO:0000313" key="6">
    <source>
        <dbReference type="Proteomes" id="UP001595912"/>
    </source>
</evidence>
<organism evidence="5 6">
    <name type="scientific">Dactylosporangium cerinum</name>
    <dbReference type="NCBI Taxonomy" id="1434730"/>
    <lineage>
        <taxon>Bacteria</taxon>
        <taxon>Bacillati</taxon>
        <taxon>Actinomycetota</taxon>
        <taxon>Actinomycetes</taxon>
        <taxon>Micromonosporales</taxon>
        <taxon>Micromonosporaceae</taxon>
        <taxon>Dactylosporangium</taxon>
    </lineage>
</organism>
<dbReference type="PRINTS" id="PR00032">
    <property type="entry name" value="HTHARAC"/>
</dbReference>
<feature type="domain" description="HTH araC/xylS-type" evidence="4">
    <location>
        <begin position="233"/>
        <end position="331"/>
    </location>
</feature>
<dbReference type="Pfam" id="PF12833">
    <property type="entry name" value="HTH_18"/>
    <property type="match status" value="1"/>
</dbReference>
<reference evidence="6" key="1">
    <citation type="journal article" date="2019" name="Int. J. Syst. Evol. Microbiol.">
        <title>The Global Catalogue of Microorganisms (GCM) 10K type strain sequencing project: providing services to taxonomists for standard genome sequencing and annotation.</title>
        <authorList>
            <consortium name="The Broad Institute Genomics Platform"/>
            <consortium name="The Broad Institute Genome Sequencing Center for Infectious Disease"/>
            <person name="Wu L."/>
            <person name="Ma J."/>
        </authorList>
    </citation>
    <scope>NUCLEOTIDE SEQUENCE [LARGE SCALE GENOMIC DNA]</scope>
    <source>
        <strain evidence="6">CGMCC 4.7152</strain>
    </source>
</reference>
<dbReference type="InterPro" id="IPR020449">
    <property type="entry name" value="Tscrpt_reg_AraC-type_HTH"/>
</dbReference>
<keyword evidence="3" id="KW-0804">Transcription</keyword>
<dbReference type="InterPro" id="IPR050204">
    <property type="entry name" value="AraC_XylS_family_regulators"/>
</dbReference>